<proteinExistence type="predicted"/>
<protein>
    <submittedName>
        <fullName evidence="1">Uncharacterized protein</fullName>
    </submittedName>
</protein>
<evidence type="ECO:0000313" key="2">
    <source>
        <dbReference type="Proteomes" id="UP001234202"/>
    </source>
</evidence>
<dbReference type="Proteomes" id="UP001234202">
    <property type="component" value="Unassembled WGS sequence"/>
</dbReference>
<dbReference type="EMBL" id="JASBWV010000003">
    <property type="protein sequence ID" value="KAJ9126956.1"/>
    <property type="molecule type" value="Genomic_DNA"/>
</dbReference>
<accession>A0ACC2XVB3</accession>
<name>A0ACC2XVB3_9TREE</name>
<evidence type="ECO:0000313" key="1">
    <source>
        <dbReference type="EMBL" id="KAJ9126956.1"/>
    </source>
</evidence>
<reference evidence="1" key="1">
    <citation type="submission" date="2023-04" db="EMBL/GenBank/DDBJ databases">
        <title>Draft Genome sequencing of Naganishia species isolated from polar environments using Oxford Nanopore Technology.</title>
        <authorList>
            <person name="Leo P."/>
            <person name="Venkateswaran K."/>
        </authorList>
    </citation>
    <scope>NUCLEOTIDE SEQUENCE</scope>
    <source>
        <strain evidence="1">DBVPG 5303</strain>
    </source>
</reference>
<gene>
    <name evidence="1" type="ORF">QFC24_001187</name>
</gene>
<comment type="caution">
    <text evidence="1">The sequence shown here is derived from an EMBL/GenBank/DDBJ whole genome shotgun (WGS) entry which is preliminary data.</text>
</comment>
<sequence length="1290" mass="135754">MDPDTTPASLRTTQQGEVVRKRARSDDADGQHGDDGDGNGNVEDDGSRELQQQYSSNDGSWSYPLHGLETPAHKQLAIGTPTSAVAAMALATPAPHSQQQPSSALQVPGTGSEQKKRRRTSPEELKILEDAYIANTLPSSEDRTRLAERTGMTPRAVQIWVRRGNTQHDAIGNTESFSSLLQFQNKRQTEKRKLTQSMYPNVMIIPIHRHRHSTDLPGQESITPGGTPMVMPSGSASTSSAAGVGTPSTATWTTYHPHRASHAHPGAPGLAPGTMAYGTPQGYYVQPNAPAAGGRPQPPQAAAQQHPPPGYFPVLPPGMMAYPHPHPHALHQPAQPPATGLKSEADQNAARQGDRKASSAATERKPATEEGNDGEQSRPSEEPLNTVSASDIRQGNPASVTPAGSTPQPQGHPPPHTAPAWPYYTPGHPYAAYPYPLPQGHNVGPPATPTPGQGQAQGYPPLPPHLREFYMHPHAHPGHPGQHVQASPYPYPPPPPGTYAYPAPPHPSQQGQAVPVPFGYPSPYHLQYAYGAPSSAPPVMMAPHPSAGPHNAPAGTHQAAIGGGPSAGAATPTPVPDANTDSATTHAPGGRGTMAYGFASSSERDNTGHTQRRGLSNSQSTEDAGVENGEEEEVSGEVEEEEEEEEDDDDEDETNGQAGMRRQVGSSPTPAQHAKTTTTTTTMAASSSSSSGGAVDFHRRNSGEATRAGFRMINSDSSAFGGLFGSRSGPRRMVVDEGVVVKQEDELDDSGAEVGVASAKERAKVDEGRSGITKGHNLMSSDKKPLPSALLASPQPATSRTLDSAIDADKQDENHLQPQISQSRPHSSMGYHHVREASPALAAAPTATAAGSLASRGILDEMCALRELPYKRSNEQDAPPLSSSSPMLSCDSGDGGVRGLPSSDPDPFGSTSITIPIPHGRSRGQGYAARQSERKAYRRASPPVNRLGGGGRAPQRRPVSARPSRSPDIFDRMSSDPPSGGLEELCADDEADAQRMMMDVSGGLSDTDQEDDHREGESRQQRASSKSMASSSGASGEYGPSSASTMILATPIKTEYDPVTGHGIATTSETGGRKLRFVPSSATSSGNGRKRKLELTEDDDKENSHQSRSMGSAKMIMGITSTSGKPRPVLGRVASLDFYAGSPAKRSSSLGAEARRLSEVVSKYAKTSTPPTSTMSIGSHSSSARGGSKKSAKPSGSADRDRRHALGVLEGHRKLNGSSSLSHSYGKASRLSTRGEKTPSGMPRSFSTGQLVVGAEEGKQRATTTTESLVSGRTDDEECARLLLGLGSSR</sequence>
<keyword evidence="2" id="KW-1185">Reference proteome</keyword>
<organism evidence="1 2">
    <name type="scientific">Naganishia onofrii</name>
    <dbReference type="NCBI Taxonomy" id="1851511"/>
    <lineage>
        <taxon>Eukaryota</taxon>
        <taxon>Fungi</taxon>
        <taxon>Dikarya</taxon>
        <taxon>Basidiomycota</taxon>
        <taxon>Agaricomycotina</taxon>
        <taxon>Tremellomycetes</taxon>
        <taxon>Filobasidiales</taxon>
        <taxon>Filobasidiaceae</taxon>
        <taxon>Naganishia</taxon>
    </lineage>
</organism>